<organism evidence="2 3">
    <name type="scientific">Mycolicibacterium arabiense</name>
    <dbReference type="NCBI Taxonomy" id="1286181"/>
    <lineage>
        <taxon>Bacteria</taxon>
        <taxon>Bacillati</taxon>
        <taxon>Actinomycetota</taxon>
        <taxon>Actinomycetes</taxon>
        <taxon>Mycobacteriales</taxon>
        <taxon>Mycobacteriaceae</taxon>
        <taxon>Mycolicibacterium</taxon>
    </lineage>
</organism>
<sequence length="437" mass="47307">MTRSPVTPSREDLDRAVAGTGLRAVFQPIVSLAEGRVVGYEALARWPHLNGVPREDVFTYAVRTGRAALLERHCIEAAIGGARAAGLAPGSTLFINCEATAPFLSRSDSDVLAEGAERFRLVFEVTERSLLAHPPDLLRKVVALREEGFAIALDDVGADMNALALLDVLAPDVIKLDMSLVQSRPHYEQARTWAAVLAHHERAGARVLAEGIETVEHLDRALALGATLGQGYRFGHPGPLGRNATAEVPSPPIRTQDPCVDFGSPFDAVAKQQSTPRDSVPVATHRHDKATVLALSRYLEQQALEASDPPMVLTALQEAQYFDGETRARYERLAMRSPLVAIFGRDVADHLGSGIHGVRFDRDDSLQDQWIVLALGANIATALVSREVPAHNGSGDAGGRVFDVTSINDRTMVTGVARQLLSRMLTPAHPNHRRLLN</sequence>
<dbReference type="CDD" id="cd01948">
    <property type="entry name" value="EAL"/>
    <property type="match status" value="1"/>
</dbReference>
<protein>
    <recommendedName>
        <fullName evidence="1">EAL domain-containing protein</fullName>
    </recommendedName>
</protein>
<accession>A0A7I7S287</accession>
<dbReference type="PROSITE" id="PS50883">
    <property type="entry name" value="EAL"/>
    <property type="match status" value="1"/>
</dbReference>
<proteinExistence type="predicted"/>
<keyword evidence="3" id="KW-1185">Reference proteome</keyword>
<dbReference type="EMBL" id="AP022593">
    <property type="protein sequence ID" value="BBY50329.1"/>
    <property type="molecule type" value="Genomic_DNA"/>
</dbReference>
<evidence type="ECO:0000313" key="3">
    <source>
        <dbReference type="Proteomes" id="UP000467428"/>
    </source>
</evidence>
<dbReference type="InterPro" id="IPR050706">
    <property type="entry name" value="Cyclic-di-GMP_PDE-like"/>
</dbReference>
<dbReference type="Gene3D" id="3.20.20.450">
    <property type="entry name" value="EAL domain"/>
    <property type="match status" value="1"/>
</dbReference>
<name>A0A7I7S287_9MYCO</name>
<dbReference type="GO" id="GO:0071111">
    <property type="term" value="F:cyclic-guanylate-specific phosphodiesterase activity"/>
    <property type="evidence" value="ECO:0007669"/>
    <property type="project" value="InterPro"/>
</dbReference>
<dbReference type="PANTHER" id="PTHR33121">
    <property type="entry name" value="CYCLIC DI-GMP PHOSPHODIESTERASE PDEF"/>
    <property type="match status" value="1"/>
</dbReference>
<geneLocation type="plasmid" evidence="3">
    <name>pjcm18538 dna</name>
</geneLocation>
<dbReference type="InterPro" id="IPR001633">
    <property type="entry name" value="EAL_dom"/>
</dbReference>
<dbReference type="SUPFAM" id="SSF141868">
    <property type="entry name" value="EAL domain-like"/>
    <property type="match status" value="1"/>
</dbReference>
<reference evidence="2 3" key="1">
    <citation type="journal article" date="2019" name="Emerg. Microbes Infect.">
        <title>Comprehensive subspecies identification of 175 nontuberculous mycobacteria species based on 7547 genomic profiles.</title>
        <authorList>
            <person name="Matsumoto Y."/>
            <person name="Kinjo T."/>
            <person name="Motooka D."/>
            <person name="Nabeya D."/>
            <person name="Jung N."/>
            <person name="Uechi K."/>
            <person name="Horii T."/>
            <person name="Iida T."/>
            <person name="Fujita J."/>
            <person name="Nakamura S."/>
        </authorList>
    </citation>
    <scope>NUCLEOTIDE SEQUENCE [LARGE SCALE GENOMIC DNA]</scope>
    <source>
        <strain evidence="2 3">JCM 18538</strain>
    </source>
</reference>
<gene>
    <name evidence="2" type="ORF">MARA_37970</name>
</gene>
<dbReference type="InterPro" id="IPR019278">
    <property type="entry name" value="DICT_dom"/>
</dbReference>
<dbReference type="KEGG" id="marz:MARA_37970"/>
<dbReference type="Pfam" id="PF10069">
    <property type="entry name" value="DICT"/>
    <property type="match status" value="1"/>
</dbReference>
<dbReference type="SMART" id="SM00052">
    <property type="entry name" value="EAL"/>
    <property type="match status" value="1"/>
</dbReference>
<dbReference type="PANTHER" id="PTHR33121:SF76">
    <property type="entry name" value="SIGNALING PROTEIN"/>
    <property type="match status" value="1"/>
</dbReference>
<evidence type="ECO:0000259" key="1">
    <source>
        <dbReference type="PROSITE" id="PS50883"/>
    </source>
</evidence>
<evidence type="ECO:0000313" key="2">
    <source>
        <dbReference type="EMBL" id="BBY50329.1"/>
    </source>
</evidence>
<dbReference type="AlphaFoldDB" id="A0A7I7S287"/>
<dbReference type="Pfam" id="PF00563">
    <property type="entry name" value="EAL"/>
    <property type="match status" value="1"/>
</dbReference>
<feature type="domain" description="EAL" evidence="1">
    <location>
        <begin position="6"/>
        <end position="251"/>
    </location>
</feature>
<dbReference type="RefSeq" id="WP_163919818.1">
    <property type="nucleotide sequence ID" value="NZ_AP022593.1"/>
</dbReference>
<dbReference type="Proteomes" id="UP000467428">
    <property type="component" value="Chromosome"/>
</dbReference>
<dbReference type="InterPro" id="IPR035919">
    <property type="entry name" value="EAL_sf"/>
</dbReference>